<evidence type="ECO:0000313" key="3">
    <source>
        <dbReference type="Proteomes" id="UP000095751"/>
    </source>
</evidence>
<keyword evidence="1" id="KW-0812">Transmembrane</keyword>
<keyword evidence="1" id="KW-0472">Membrane</keyword>
<sequence length="749" mass="85927">MFFERDNRQYTDTTYYHRSCTGDDITATSHHELMIQDNFTTEDSVQHMLTHGASIYPNLITNETATELRDWISRENKIREGWNVIESQNRYTWGIDINMHPMIQTFWKELASNEKFLNGVQAIVGPDPAIIELTAITSSFGATEQYLHSDVVPSGSAVKFSRAFVPSYSLFVPLQDTTYDMGSTKVCPGSHLCSAGADDYCDDYNLAMSGTDGVWRMGSGALLNQQIFHKGTAFTQKGAQDRVVLIATFAPRPNYRNGLETRMIGQGGSYSLLWNQWGHSMSDFVHADKRMTEPQKTLRSLGLIKGNGWNFISTLSMRIANEDTEMSSDDLEEFIEEGVGFSFLPTSWQTDIDEVSEISEWHAFLFGVLKKVESELNRVYVIALGVYLLLIFLWTIVQRAFGLGNKRKLSTSYTIVRIFFRIATTHGLVVVLAWLALNVVEDSNWAKAIRARKAFRIPVADVDNPPPSTIPYRMDILFVPHYASNYLASYGRIIDFAHPGNAYWKEITNRYAPGYATLSIDLQRDFCFTLIDWVTIERRFLKLDKERFWTLVDDEDELQKFCRRELMISFNPMLESMLRQIDSLHSETRFGLFRETVMQTEIIPDFIQNWDTLLMSPLNDREEEDNSKRLKLKLFATTPKQMTQMSFSRVIHSRGRAERLPRTSTSMQAFLSRSLPPKPSRMEPDDGVWLQEGDKVEALYQCDYERNNWFPGTITAAIPNEGTFDIAYDDGDTDEALSNDCVQRLYRYS</sequence>
<dbReference type="CDD" id="cd04508">
    <property type="entry name" value="Tudor_SF"/>
    <property type="match status" value="1"/>
</dbReference>
<dbReference type="SUPFAM" id="SSF51197">
    <property type="entry name" value="Clavaminate synthase-like"/>
    <property type="match status" value="1"/>
</dbReference>
<reference evidence="2 3" key="1">
    <citation type="submission" date="2016-09" db="EMBL/GenBank/DDBJ databases">
        <title>Extensive genetic diversity and differential bi-allelic expression allows diatom success in the polar Southern Ocean.</title>
        <authorList>
            <consortium name="DOE Joint Genome Institute"/>
            <person name="Mock T."/>
            <person name="Otillar R.P."/>
            <person name="Strauss J."/>
            <person name="Dupont C."/>
            <person name="Frickenhaus S."/>
            <person name="Maumus F."/>
            <person name="Mcmullan M."/>
            <person name="Sanges R."/>
            <person name="Schmutz J."/>
            <person name="Toseland A."/>
            <person name="Valas R."/>
            <person name="Veluchamy A."/>
            <person name="Ward B.J."/>
            <person name="Allen A."/>
            <person name="Barry K."/>
            <person name="Falciatore A."/>
            <person name="Ferrante M."/>
            <person name="Fortunato A.E."/>
            <person name="Gloeckner G."/>
            <person name="Gruber A."/>
            <person name="Hipkin R."/>
            <person name="Janech M."/>
            <person name="Kroth P."/>
            <person name="Leese F."/>
            <person name="Lindquist E."/>
            <person name="Lyon B.R."/>
            <person name="Martin J."/>
            <person name="Mayer C."/>
            <person name="Parker M."/>
            <person name="Quesneville H."/>
            <person name="Raymond J."/>
            <person name="Uhlig C."/>
            <person name="Valentin K.U."/>
            <person name="Worden A.Z."/>
            <person name="Armbrust E.V."/>
            <person name="Bowler C."/>
            <person name="Green B."/>
            <person name="Moulton V."/>
            <person name="Van Oosterhout C."/>
            <person name="Grigoriev I."/>
        </authorList>
    </citation>
    <scope>NUCLEOTIDE SEQUENCE [LARGE SCALE GENOMIC DNA]</scope>
    <source>
        <strain evidence="2 3">CCMP1102</strain>
    </source>
</reference>
<dbReference type="Proteomes" id="UP000095751">
    <property type="component" value="Unassembled WGS sequence"/>
</dbReference>
<keyword evidence="1" id="KW-1133">Transmembrane helix</keyword>
<evidence type="ECO:0000313" key="2">
    <source>
        <dbReference type="EMBL" id="OEU22587.1"/>
    </source>
</evidence>
<accession>A0A1E7FWR9</accession>
<dbReference type="PANTHER" id="PTHR37563">
    <property type="entry name" value="PHYTANOYL-COA DIOXYGENASE FAMILY PROTEIN (AFU_ORTHOLOGUE AFUA_2G03330)"/>
    <property type="match status" value="1"/>
</dbReference>
<keyword evidence="3" id="KW-1185">Reference proteome</keyword>
<dbReference type="AlphaFoldDB" id="A0A1E7FWR9"/>
<dbReference type="PANTHER" id="PTHR37563:SF2">
    <property type="entry name" value="PHYTANOYL-COA DIOXYGENASE FAMILY PROTEIN (AFU_ORTHOLOGUE AFUA_2G03330)"/>
    <property type="match status" value="1"/>
</dbReference>
<dbReference type="KEGG" id="fcy:FRACYDRAFT_259132"/>
<organism evidence="2 3">
    <name type="scientific">Fragilariopsis cylindrus CCMP1102</name>
    <dbReference type="NCBI Taxonomy" id="635003"/>
    <lineage>
        <taxon>Eukaryota</taxon>
        <taxon>Sar</taxon>
        <taxon>Stramenopiles</taxon>
        <taxon>Ochrophyta</taxon>
        <taxon>Bacillariophyta</taxon>
        <taxon>Bacillariophyceae</taxon>
        <taxon>Bacillariophycidae</taxon>
        <taxon>Bacillariales</taxon>
        <taxon>Bacillariaceae</taxon>
        <taxon>Fragilariopsis</taxon>
    </lineage>
</organism>
<dbReference type="Gene3D" id="2.30.30.140">
    <property type="match status" value="1"/>
</dbReference>
<feature type="transmembrane region" description="Helical" evidence="1">
    <location>
        <begin position="418"/>
        <end position="437"/>
    </location>
</feature>
<proteinExistence type="predicted"/>
<evidence type="ECO:0000256" key="1">
    <source>
        <dbReference type="SAM" id="Phobius"/>
    </source>
</evidence>
<protein>
    <submittedName>
        <fullName evidence="2">Uncharacterized protein</fullName>
    </submittedName>
</protein>
<name>A0A1E7FWR9_9STRA</name>
<dbReference type="InParanoid" id="A0A1E7FWR9"/>
<feature type="transmembrane region" description="Helical" evidence="1">
    <location>
        <begin position="379"/>
        <end position="397"/>
    </location>
</feature>
<dbReference type="InterPro" id="IPR051961">
    <property type="entry name" value="Fungal_Metabolite_Diox"/>
</dbReference>
<dbReference type="Gene3D" id="2.60.120.620">
    <property type="entry name" value="q2cbj1_9rhob like domain"/>
    <property type="match status" value="1"/>
</dbReference>
<dbReference type="EMBL" id="KV784353">
    <property type="protein sequence ID" value="OEU22587.1"/>
    <property type="molecule type" value="Genomic_DNA"/>
</dbReference>
<gene>
    <name evidence="2" type="ORF">FRACYDRAFT_259132</name>
</gene>
<dbReference type="OrthoDB" id="43557at2759"/>